<dbReference type="NCBIfam" id="TIGR00912">
    <property type="entry name" value="2A0309"/>
    <property type="match status" value="1"/>
</dbReference>
<comment type="caution">
    <text evidence="9">The sequence shown here is derived from an EMBL/GenBank/DDBJ whole genome shotgun (WGS) entry which is preliminary data.</text>
</comment>
<evidence type="ECO:0000256" key="2">
    <source>
        <dbReference type="ARBA" id="ARBA00007998"/>
    </source>
</evidence>
<dbReference type="RefSeq" id="WP_109689979.1">
    <property type="nucleotide sequence ID" value="NZ_QGGL01000012.1"/>
</dbReference>
<organism evidence="9 10">
    <name type="scientific">Tumebacillus permanentifrigoris</name>
    <dbReference type="NCBI Taxonomy" id="378543"/>
    <lineage>
        <taxon>Bacteria</taxon>
        <taxon>Bacillati</taxon>
        <taxon>Bacillota</taxon>
        <taxon>Bacilli</taxon>
        <taxon>Bacillales</taxon>
        <taxon>Alicyclobacillaceae</taxon>
        <taxon>Tumebacillus</taxon>
    </lineage>
</organism>
<reference evidence="9 10" key="1">
    <citation type="submission" date="2018-05" db="EMBL/GenBank/DDBJ databases">
        <title>Genomic Encyclopedia of Type Strains, Phase IV (KMG-IV): sequencing the most valuable type-strain genomes for metagenomic binning, comparative biology and taxonomic classification.</title>
        <authorList>
            <person name="Goeker M."/>
        </authorList>
    </citation>
    <scope>NUCLEOTIDE SEQUENCE [LARGE SCALE GENOMIC DNA]</scope>
    <source>
        <strain evidence="9 10">DSM 18773</strain>
    </source>
</reference>
<evidence type="ECO:0000256" key="1">
    <source>
        <dbReference type="ARBA" id="ARBA00004141"/>
    </source>
</evidence>
<feature type="transmembrane region" description="Helical" evidence="8">
    <location>
        <begin position="177"/>
        <end position="200"/>
    </location>
</feature>
<keyword evidence="7 8" id="KW-0472">Membrane</keyword>
<dbReference type="OrthoDB" id="2380120at2"/>
<gene>
    <name evidence="9" type="ORF">C7459_11264</name>
</gene>
<sequence>MEKLGSIQFVALLILFQVGSYVIFGFASSAKQDAWLVALLSMVSGLFLTLIYYAIYALYPGLNYVEILRRTFGSGLGGLLGACYLIAFTYVAGRVLRDFGELVTTFILPRTPILVVLFCLVFVCYYGLNAGIEVVGRVAEFMLFLFLFFLLTQTIFLTGSGLANFEFLLPIAHDKKAIVQSLIPLGITVPFGETIAFLMFYNQVRRQDMVKFLLMFSVVGAGLVLMSLNLLAVAILGPELYARNIYPMITAVQQVSVADFVESLDALIVIYIGIAAFFKITVFMYSAAVGASSLFRLQEYRTVLIPLSVAVLLLSTFMSKSLPEHVFIGLNWVPWVLWVPLFIILPILVLGIGMFRTRGERGHVEAKNR</sequence>
<dbReference type="PANTHER" id="PTHR34975">
    <property type="entry name" value="SPORE GERMINATION PROTEIN A2"/>
    <property type="match status" value="1"/>
</dbReference>
<proteinExistence type="inferred from homology"/>
<evidence type="ECO:0000256" key="8">
    <source>
        <dbReference type="SAM" id="Phobius"/>
    </source>
</evidence>
<feature type="transmembrane region" description="Helical" evidence="8">
    <location>
        <begin position="112"/>
        <end position="129"/>
    </location>
</feature>
<feature type="transmembrane region" description="Helical" evidence="8">
    <location>
        <begin position="335"/>
        <end position="355"/>
    </location>
</feature>
<dbReference type="Pfam" id="PF03845">
    <property type="entry name" value="Spore_permease"/>
    <property type="match status" value="1"/>
</dbReference>
<keyword evidence="5 8" id="KW-0812">Transmembrane</keyword>
<evidence type="ECO:0000256" key="4">
    <source>
        <dbReference type="ARBA" id="ARBA00022544"/>
    </source>
</evidence>
<feature type="transmembrane region" description="Helical" evidence="8">
    <location>
        <begin position="141"/>
        <end position="165"/>
    </location>
</feature>
<feature type="transmembrane region" description="Helical" evidence="8">
    <location>
        <begin position="212"/>
        <end position="236"/>
    </location>
</feature>
<keyword evidence="4" id="KW-0309">Germination</keyword>
<feature type="transmembrane region" description="Helical" evidence="8">
    <location>
        <begin position="7"/>
        <end position="28"/>
    </location>
</feature>
<keyword evidence="10" id="KW-1185">Reference proteome</keyword>
<evidence type="ECO:0000313" key="9">
    <source>
        <dbReference type="EMBL" id="PWK10243.1"/>
    </source>
</evidence>
<feature type="transmembrane region" description="Helical" evidence="8">
    <location>
        <begin position="71"/>
        <end position="92"/>
    </location>
</feature>
<comment type="similarity">
    <text evidence="2">Belongs to the amino acid-polyamine-organocation (APC) superfamily. Spore germination protein (SGP) (TC 2.A.3.9) family.</text>
</comment>
<keyword evidence="6 8" id="KW-1133">Transmembrane helix</keyword>
<feature type="transmembrane region" description="Helical" evidence="8">
    <location>
        <begin position="303"/>
        <end position="323"/>
    </location>
</feature>
<comment type="subcellular location">
    <subcellularLocation>
        <location evidence="1">Membrane</location>
        <topology evidence="1">Multi-pass membrane protein</topology>
    </subcellularLocation>
</comment>
<feature type="transmembrane region" description="Helical" evidence="8">
    <location>
        <begin position="34"/>
        <end position="59"/>
    </location>
</feature>
<dbReference type="AlphaFoldDB" id="A0A316D6E4"/>
<evidence type="ECO:0000313" key="10">
    <source>
        <dbReference type="Proteomes" id="UP000245634"/>
    </source>
</evidence>
<dbReference type="EMBL" id="QGGL01000012">
    <property type="protein sequence ID" value="PWK10243.1"/>
    <property type="molecule type" value="Genomic_DNA"/>
</dbReference>
<dbReference type="Proteomes" id="UP000245634">
    <property type="component" value="Unassembled WGS sequence"/>
</dbReference>
<evidence type="ECO:0000256" key="7">
    <source>
        <dbReference type="ARBA" id="ARBA00023136"/>
    </source>
</evidence>
<dbReference type="InterPro" id="IPR004761">
    <property type="entry name" value="Spore_GerAB"/>
</dbReference>
<protein>
    <submittedName>
        <fullName evidence="9">Spore germination protein KB</fullName>
    </submittedName>
</protein>
<evidence type="ECO:0000256" key="5">
    <source>
        <dbReference type="ARBA" id="ARBA00022692"/>
    </source>
</evidence>
<feature type="transmembrane region" description="Helical" evidence="8">
    <location>
        <begin position="268"/>
        <end position="291"/>
    </location>
</feature>
<accession>A0A316D6E4</accession>
<evidence type="ECO:0000256" key="6">
    <source>
        <dbReference type="ARBA" id="ARBA00022989"/>
    </source>
</evidence>
<keyword evidence="3" id="KW-0813">Transport</keyword>
<dbReference type="GO" id="GO:0016020">
    <property type="term" value="C:membrane"/>
    <property type="evidence" value="ECO:0007669"/>
    <property type="project" value="UniProtKB-SubCell"/>
</dbReference>
<dbReference type="PANTHER" id="PTHR34975:SF2">
    <property type="entry name" value="SPORE GERMINATION PROTEIN A2"/>
    <property type="match status" value="1"/>
</dbReference>
<dbReference type="GO" id="GO:0009847">
    <property type="term" value="P:spore germination"/>
    <property type="evidence" value="ECO:0007669"/>
    <property type="project" value="InterPro"/>
</dbReference>
<evidence type="ECO:0000256" key="3">
    <source>
        <dbReference type="ARBA" id="ARBA00022448"/>
    </source>
</evidence>
<name>A0A316D6E4_9BACL</name>